<organism evidence="1 2">
    <name type="scientific">Ameca splendens</name>
    <dbReference type="NCBI Taxonomy" id="208324"/>
    <lineage>
        <taxon>Eukaryota</taxon>
        <taxon>Metazoa</taxon>
        <taxon>Chordata</taxon>
        <taxon>Craniata</taxon>
        <taxon>Vertebrata</taxon>
        <taxon>Euteleostomi</taxon>
        <taxon>Actinopterygii</taxon>
        <taxon>Neopterygii</taxon>
        <taxon>Teleostei</taxon>
        <taxon>Neoteleostei</taxon>
        <taxon>Acanthomorphata</taxon>
        <taxon>Ovalentaria</taxon>
        <taxon>Atherinomorphae</taxon>
        <taxon>Cyprinodontiformes</taxon>
        <taxon>Goodeidae</taxon>
        <taxon>Ameca</taxon>
    </lineage>
</organism>
<proteinExistence type="predicted"/>
<reference evidence="1 2" key="1">
    <citation type="submission" date="2021-06" db="EMBL/GenBank/DDBJ databases">
        <authorList>
            <person name="Palmer J.M."/>
        </authorList>
    </citation>
    <scope>NUCLEOTIDE SEQUENCE [LARGE SCALE GENOMIC DNA]</scope>
    <source>
        <strain evidence="1 2">AS_MEX2019</strain>
        <tissue evidence="1">Muscle</tissue>
    </source>
</reference>
<gene>
    <name evidence="1" type="ORF">AMECASPLE_033095</name>
</gene>
<dbReference type="EMBL" id="JAHRIP010089055">
    <property type="protein sequence ID" value="MEQ2316502.1"/>
    <property type="molecule type" value="Genomic_DNA"/>
</dbReference>
<comment type="caution">
    <text evidence="1">The sequence shown here is derived from an EMBL/GenBank/DDBJ whole genome shotgun (WGS) entry which is preliminary data.</text>
</comment>
<sequence>MSDMFAVGLWLIDTRHAALCFRTGSCGEEMLRFKKQMPLFPCVPSCMDVCLSFLSLMPFLQFRVLNITFYMCCLCTKSSYGSDRNCLMSKFTEPCVKYPLNILPPYNQKC</sequence>
<evidence type="ECO:0008006" key="3">
    <source>
        <dbReference type="Google" id="ProtNLM"/>
    </source>
</evidence>
<dbReference type="Proteomes" id="UP001469553">
    <property type="component" value="Unassembled WGS sequence"/>
</dbReference>
<accession>A0ABV1AEM0</accession>
<keyword evidence="2" id="KW-1185">Reference proteome</keyword>
<name>A0ABV1AEM0_9TELE</name>
<protein>
    <recommendedName>
        <fullName evidence="3">Secreted protein</fullName>
    </recommendedName>
</protein>
<evidence type="ECO:0000313" key="1">
    <source>
        <dbReference type="EMBL" id="MEQ2316502.1"/>
    </source>
</evidence>
<evidence type="ECO:0000313" key="2">
    <source>
        <dbReference type="Proteomes" id="UP001469553"/>
    </source>
</evidence>